<dbReference type="Proteomes" id="UP000002357">
    <property type="component" value="Chromosome"/>
</dbReference>
<proteinExistence type="predicted"/>
<feature type="compositionally biased region" description="Basic and acidic residues" evidence="1">
    <location>
        <begin position="150"/>
        <end position="160"/>
    </location>
</feature>
<keyword evidence="3" id="KW-1185">Reference proteome</keyword>
<dbReference type="AlphaFoldDB" id="B5GPJ1"/>
<organism evidence="2 3">
    <name type="scientific">Streptomyces clavuligerus</name>
    <dbReference type="NCBI Taxonomy" id="1901"/>
    <lineage>
        <taxon>Bacteria</taxon>
        <taxon>Bacillati</taxon>
        <taxon>Actinomycetota</taxon>
        <taxon>Actinomycetes</taxon>
        <taxon>Kitasatosporales</taxon>
        <taxon>Streptomycetaceae</taxon>
        <taxon>Streptomyces</taxon>
    </lineage>
</organism>
<dbReference type="OrthoDB" id="4323758at2"/>
<feature type="region of interest" description="Disordered" evidence="1">
    <location>
        <begin position="143"/>
        <end position="181"/>
    </location>
</feature>
<dbReference type="eggNOG" id="ENOG5031XIA">
    <property type="taxonomic scope" value="Bacteria"/>
</dbReference>
<name>B5GPJ1_STRCL</name>
<feature type="compositionally biased region" description="Pro residues" evidence="1">
    <location>
        <begin position="170"/>
        <end position="181"/>
    </location>
</feature>
<evidence type="ECO:0000313" key="2">
    <source>
        <dbReference type="EMBL" id="EFG07559.1"/>
    </source>
</evidence>
<evidence type="ECO:0000256" key="1">
    <source>
        <dbReference type="SAM" id="MobiDB-lite"/>
    </source>
</evidence>
<sequence>MDTPPTGGPPTPYQPVAWATDPELTGRLRRATQTILDSLSTVIDAGEPFSTALHGGAEHVCDAAELDYSWAPMVEAEAVRAVTNAFGNPDQALFISGLSRIVQHIDALPLDEQQRLVQRAADRYTGGPVWLLPRSTAARAVSPALGAAPPRRESRPDVVPDRSNVLPFNPRTPNPPRMPGR</sequence>
<protein>
    <submittedName>
        <fullName evidence="2">Uncharacterized protein</fullName>
    </submittedName>
</protein>
<reference evidence="2 3" key="1">
    <citation type="journal article" date="2010" name="Genome Biol. Evol.">
        <title>The sequence of a 1.8-mb bacterial linear plasmid reveals a rich evolutionary reservoir of secondary metabolic pathways.</title>
        <authorList>
            <person name="Medema M.H."/>
            <person name="Trefzer A."/>
            <person name="Kovalchuk A."/>
            <person name="van den Berg M."/>
            <person name="Mueller U."/>
            <person name="Heijne W."/>
            <person name="Wu L."/>
            <person name="Alam M.T."/>
            <person name="Ronning C.M."/>
            <person name="Nierman W.C."/>
            <person name="Bovenberg R.A.L."/>
            <person name="Breitling R."/>
            <person name="Takano E."/>
        </authorList>
    </citation>
    <scope>NUCLEOTIDE SEQUENCE [LARGE SCALE GENOMIC DNA]</scope>
    <source>
        <strain evidence="3">ATCC 27064 / DSM 738 / JCM 4710 / NBRC 13307 / NCIMB 12785 / NRRL 3585 / VKM Ac-602</strain>
    </source>
</reference>
<dbReference type="EMBL" id="CM000913">
    <property type="protein sequence ID" value="EFG07559.1"/>
    <property type="molecule type" value="Genomic_DNA"/>
</dbReference>
<gene>
    <name evidence="2" type="ORF">SCLAV_2486</name>
</gene>
<evidence type="ECO:0000313" key="3">
    <source>
        <dbReference type="Proteomes" id="UP000002357"/>
    </source>
</evidence>
<accession>B5GPJ1</accession>
<dbReference type="KEGG" id="sclf:BB341_16030"/>